<evidence type="ECO:0000259" key="4">
    <source>
        <dbReference type="PROSITE" id="PS51898"/>
    </source>
</evidence>
<evidence type="ECO:0000313" key="6">
    <source>
        <dbReference type="Proteomes" id="UP000004933"/>
    </source>
</evidence>
<dbReference type="CDD" id="cd01189">
    <property type="entry name" value="INT_ICEBs1_C_like"/>
    <property type="match status" value="1"/>
</dbReference>
<dbReference type="InterPro" id="IPR010998">
    <property type="entry name" value="Integrase_recombinase_N"/>
</dbReference>
<comment type="caution">
    <text evidence="5">The sequence shown here is derived from an EMBL/GenBank/DDBJ whole genome shotgun (WGS) entry which is preliminary data.</text>
</comment>
<evidence type="ECO:0000256" key="1">
    <source>
        <dbReference type="ARBA" id="ARBA00008857"/>
    </source>
</evidence>
<dbReference type="InterPro" id="IPR013762">
    <property type="entry name" value="Integrase-like_cat_sf"/>
</dbReference>
<comment type="similarity">
    <text evidence="1">Belongs to the 'phage' integrase family.</text>
</comment>
<evidence type="ECO:0000256" key="2">
    <source>
        <dbReference type="ARBA" id="ARBA00023125"/>
    </source>
</evidence>
<dbReference type="Pfam" id="PF00589">
    <property type="entry name" value="Phage_integrase"/>
    <property type="match status" value="1"/>
</dbReference>
<keyword evidence="3" id="KW-0233">DNA recombination</keyword>
<accession>A0ABC9P748</accession>
<dbReference type="GO" id="GO:0006310">
    <property type="term" value="P:DNA recombination"/>
    <property type="evidence" value="ECO:0007669"/>
    <property type="project" value="UniProtKB-KW"/>
</dbReference>
<dbReference type="SUPFAM" id="SSF56349">
    <property type="entry name" value="DNA breaking-rejoining enzymes"/>
    <property type="match status" value="1"/>
</dbReference>
<evidence type="ECO:0000256" key="3">
    <source>
        <dbReference type="ARBA" id="ARBA00023172"/>
    </source>
</evidence>
<organism evidence="5 6">
    <name type="scientific">Enterococcus faecalis TX0630</name>
    <dbReference type="NCBI Taxonomy" id="749508"/>
    <lineage>
        <taxon>Bacteria</taxon>
        <taxon>Bacillati</taxon>
        <taxon>Bacillota</taxon>
        <taxon>Bacilli</taxon>
        <taxon>Lactobacillales</taxon>
        <taxon>Enterococcaceae</taxon>
        <taxon>Enterococcus</taxon>
    </lineage>
</organism>
<dbReference type="PANTHER" id="PTHR30349">
    <property type="entry name" value="PHAGE INTEGRASE-RELATED"/>
    <property type="match status" value="1"/>
</dbReference>
<dbReference type="Gene3D" id="1.10.443.10">
    <property type="entry name" value="Intergrase catalytic core"/>
    <property type="match status" value="1"/>
</dbReference>
<dbReference type="EMBL" id="AEBE01000038">
    <property type="protein sequence ID" value="EFU90876.1"/>
    <property type="molecule type" value="Genomic_DNA"/>
</dbReference>
<evidence type="ECO:0000313" key="5">
    <source>
        <dbReference type="EMBL" id="EFU90876.1"/>
    </source>
</evidence>
<gene>
    <name evidence="5" type="ORF">HMPREF9511_01152</name>
</gene>
<dbReference type="PROSITE" id="PS51898">
    <property type="entry name" value="TYR_RECOMBINASE"/>
    <property type="match status" value="1"/>
</dbReference>
<dbReference type="AlphaFoldDB" id="A0ABC9P748"/>
<dbReference type="Pfam" id="PF13102">
    <property type="entry name" value="Phage_int_SAM_5"/>
    <property type="match status" value="1"/>
</dbReference>
<dbReference type="InterPro" id="IPR011010">
    <property type="entry name" value="DNA_brk_join_enz"/>
</dbReference>
<dbReference type="InterPro" id="IPR002104">
    <property type="entry name" value="Integrase_catalytic"/>
</dbReference>
<sequence length="412" mass="48285">MIYDNLILTYNIFNKKSFLNVFKLKKSERLVFMAEPKKLANGKWQLRFRYKDPITNEWKNKMITRPTKKACRDAETEFKSKIMRGENTEAIKLLDFYDIWVDTFKKNKVSAGRMQKIALTRKNLNDFFGDKQLLKGVTKVKYQQWINWLAKPGNINEKGLSIETVSNRHNIVKSMFLEALDMQYIHSNPTRNIKLTGQVPEKKSNKTISIDDLTKFKEALLSRENTTSKYFILVQLYTGARYQEVAALTWDSIDESNEVIKIKNAYKYDAGQYRIGPTKSEAGVRNIDVPSSLFYYLKKYEMEQKKKILRGDLRNPQNFVFVSKKNSWPISNSSVNKYIKETCELANIERISSHSFRHARSDLLILAEADPIYIKTQLGHKEIIQSYEYASATEANRKKNKEKYENKYKDIL</sequence>
<name>A0ABC9P748_ENTFL</name>
<protein>
    <submittedName>
        <fullName evidence="5">Site-specific recombinase, phage integrase family</fullName>
    </submittedName>
</protein>
<feature type="domain" description="Tyr recombinase" evidence="4">
    <location>
        <begin position="203"/>
        <end position="405"/>
    </location>
</feature>
<dbReference type="Gene3D" id="1.10.150.130">
    <property type="match status" value="1"/>
</dbReference>
<keyword evidence="2" id="KW-0238">DNA-binding</keyword>
<dbReference type="GO" id="GO:0003677">
    <property type="term" value="F:DNA binding"/>
    <property type="evidence" value="ECO:0007669"/>
    <property type="project" value="UniProtKB-KW"/>
</dbReference>
<dbReference type="InterPro" id="IPR050090">
    <property type="entry name" value="Tyrosine_recombinase_XerCD"/>
</dbReference>
<proteinExistence type="inferred from homology"/>
<reference evidence="5 6" key="1">
    <citation type="submission" date="2010-09" db="EMBL/GenBank/DDBJ databases">
        <authorList>
            <person name="Weinstock G."/>
            <person name="Sodergren E."/>
            <person name="Clifton S."/>
            <person name="Fulton L."/>
            <person name="Fulton B."/>
            <person name="Courtney L."/>
            <person name="Fronick C."/>
            <person name="Harrison M."/>
            <person name="Strong C."/>
            <person name="Farmer C."/>
            <person name="Delahaunty K."/>
            <person name="Markovic C."/>
            <person name="Hall O."/>
            <person name="Minx P."/>
            <person name="Tomlinson C."/>
            <person name="Mitreva M."/>
            <person name="Hou S."/>
            <person name="Chen J."/>
            <person name="Wollam A."/>
            <person name="Pepin K.H."/>
            <person name="Johnson M."/>
            <person name="Bhonagiri V."/>
            <person name="Zhang X."/>
            <person name="Suruliraj S."/>
            <person name="Warren W."/>
            <person name="Chinwalla A."/>
            <person name="Mardis E.R."/>
            <person name="Wilson R.K."/>
        </authorList>
    </citation>
    <scope>NUCLEOTIDE SEQUENCE [LARGE SCALE GENOMIC DNA]</scope>
    <source>
        <strain evidence="5 6">TX0630</strain>
    </source>
</reference>
<dbReference type="PANTHER" id="PTHR30349:SF64">
    <property type="entry name" value="PROPHAGE INTEGRASE INTD-RELATED"/>
    <property type="match status" value="1"/>
</dbReference>
<dbReference type="Proteomes" id="UP000004933">
    <property type="component" value="Unassembled WGS sequence"/>
</dbReference>
<dbReference type="InterPro" id="IPR025269">
    <property type="entry name" value="SAM-like_dom"/>
</dbReference>